<dbReference type="RefSeq" id="WP_183923053.1">
    <property type="nucleotide sequence ID" value="NZ_JACIGM010000001.1"/>
</dbReference>
<organism evidence="1 2">
    <name type="scientific">Rhizobium mongolense</name>
    <dbReference type="NCBI Taxonomy" id="57676"/>
    <lineage>
        <taxon>Bacteria</taxon>
        <taxon>Pseudomonadati</taxon>
        <taxon>Pseudomonadota</taxon>
        <taxon>Alphaproteobacteria</taxon>
        <taxon>Hyphomicrobiales</taxon>
        <taxon>Rhizobiaceae</taxon>
        <taxon>Rhizobium/Agrobacterium group</taxon>
        <taxon>Rhizobium</taxon>
    </lineage>
</organism>
<comment type="caution">
    <text evidence="1">The sequence shown here is derived from an EMBL/GenBank/DDBJ whole genome shotgun (WGS) entry which is preliminary data.</text>
</comment>
<sequence length="66" mass="7301">MSRHVEPKAAQTKTIKIWLFDISANVIESQRTKSGASFCSSESSHPPPSCFKTYLDHHVGESDVPV</sequence>
<evidence type="ECO:0000313" key="2">
    <source>
        <dbReference type="Proteomes" id="UP000533641"/>
    </source>
</evidence>
<reference evidence="1 2" key="1">
    <citation type="submission" date="2020-08" db="EMBL/GenBank/DDBJ databases">
        <title>Genomic Encyclopedia of Type Strains, Phase IV (KMG-V): Genome sequencing to study the core and pangenomes of soil and plant-associated prokaryotes.</title>
        <authorList>
            <person name="Whitman W."/>
        </authorList>
    </citation>
    <scope>NUCLEOTIDE SEQUENCE [LARGE SCALE GENOMIC DNA]</scope>
    <source>
        <strain evidence="1 2">SEMIA 402</strain>
    </source>
</reference>
<name>A0A7W6WCL8_9HYPH</name>
<dbReference type="AlphaFoldDB" id="A0A7W6WCL8"/>
<dbReference type="Proteomes" id="UP000533641">
    <property type="component" value="Unassembled WGS sequence"/>
</dbReference>
<proteinExistence type="predicted"/>
<gene>
    <name evidence="1" type="ORF">GGE12_000627</name>
</gene>
<accession>A0A7W6WCL8</accession>
<evidence type="ECO:0000313" key="1">
    <source>
        <dbReference type="EMBL" id="MBB4272885.1"/>
    </source>
</evidence>
<protein>
    <submittedName>
        <fullName evidence="1">Uncharacterized protein</fullName>
    </submittedName>
</protein>
<dbReference type="EMBL" id="JACIGM010000001">
    <property type="protein sequence ID" value="MBB4272885.1"/>
    <property type="molecule type" value="Genomic_DNA"/>
</dbReference>